<proteinExistence type="predicted"/>
<dbReference type="GeneID" id="59351494"/>
<dbReference type="RefSeq" id="XP_037214946.1">
    <property type="nucleotide sequence ID" value="XM_037368978.1"/>
</dbReference>
<reference evidence="1" key="1">
    <citation type="submission" date="2020-05" db="EMBL/GenBank/DDBJ databases">
        <title>Mycena genomes resolve the evolution of fungal bioluminescence.</title>
        <authorList>
            <person name="Tsai I.J."/>
        </authorList>
    </citation>
    <scope>NUCLEOTIDE SEQUENCE</scope>
    <source>
        <strain evidence="1">171206Taipei</strain>
    </source>
</reference>
<name>A0A8H6S3H2_9AGAR</name>
<comment type="caution">
    <text evidence="1">The sequence shown here is derived from an EMBL/GenBank/DDBJ whole genome shotgun (WGS) entry which is preliminary data.</text>
</comment>
<protein>
    <submittedName>
        <fullName evidence="1">Uncharacterized protein</fullName>
    </submittedName>
</protein>
<evidence type="ECO:0000313" key="2">
    <source>
        <dbReference type="Proteomes" id="UP000636479"/>
    </source>
</evidence>
<evidence type="ECO:0000313" key="1">
    <source>
        <dbReference type="EMBL" id="KAF7292219.1"/>
    </source>
</evidence>
<sequence>MDHMILFAANASSPQTTIHRPSMLCLRQADIIPTSHIPPSAPTLYLPHPNNNAPRLVRACPLWHTRTHPFRARRWRPAAKCIPSAESAHIDPPLPIPPRAVPLTVVLRLARPPLAPLSAGGSTSRVLRYQL</sequence>
<dbReference type="AlphaFoldDB" id="A0A8H6S3H2"/>
<gene>
    <name evidence="1" type="ORF">MIND_01249300</name>
</gene>
<accession>A0A8H6S3H2</accession>
<keyword evidence="2" id="KW-1185">Reference proteome</keyword>
<organism evidence="1 2">
    <name type="scientific">Mycena indigotica</name>
    <dbReference type="NCBI Taxonomy" id="2126181"/>
    <lineage>
        <taxon>Eukaryota</taxon>
        <taxon>Fungi</taxon>
        <taxon>Dikarya</taxon>
        <taxon>Basidiomycota</taxon>
        <taxon>Agaricomycotina</taxon>
        <taxon>Agaricomycetes</taxon>
        <taxon>Agaricomycetidae</taxon>
        <taxon>Agaricales</taxon>
        <taxon>Marasmiineae</taxon>
        <taxon>Mycenaceae</taxon>
        <taxon>Mycena</taxon>
    </lineage>
</organism>
<dbReference type="EMBL" id="JACAZF010000012">
    <property type="protein sequence ID" value="KAF7292219.1"/>
    <property type="molecule type" value="Genomic_DNA"/>
</dbReference>
<dbReference type="Proteomes" id="UP000636479">
    <property type="component" value="Unassembled WGS sequence"/>
</dbReference>